<keyword evidence="2" id="KW-0732">Signal</keyword>
<reference evidence="3 4" key="1">
    <citation type="submission" date="2020-03" db="EMBL/GenBank/DDBJ databases">
        <title>Genome sequence of strain Massilia sp. TW-1.</title>
        <authorList>
            <person name="Chaudhary D.K."/>
        </authorList>
    </citation>
    <scope>NUCLEOTIDE SEQUENCE [LARGE SCALE GENOMIC DNA]</scope>
    <source>
        <strain evidence="3 4">TW-1</strain>
    </source>
</reference>
<evidence type="ECO:0000256" key="1">
    <source>
        <dbReference type="SAM" id="MobiDB-lite"/>
    </source>
</evidence>
<feature type="region of interest" description="Disordered" evidence="1">
    <location>
        <begin position="754"/>
        <end position="872"/>
    </location>
</feature>
<feature type="compositionally biased region" description="Low complexity" evidence="1">
    <location>
        <begin position="794"/>
        <end position="811"/>
    </location>
</feature>
<accession>A0ABX0P5K6</accession>
<feature type="chain" id="PRO_5046954084" description="FecR protein domain-containing protein" evidence="2">
    <location>
        <begin position="26"/>
        <end position="872"/>
    </location>
</feature>
<dbReference type="Proteomes" id="UP000716322">
    <property type="component" value="Unassembled WGS sequence"/>
</dbReference>
<organism evidence="3 4">
    <name type="scientific">Telluria antibiotica</name>
    <dbReference type="NCBI Taxonomy" id="2717319"/>
    <lineage>
        <taxon>Bacteria</taxon>
        <taxon>Pseudomonadati</taxon>
        <taxon>Pseudomonadota</taxon>
        <taxon>Betaproteobacteria</taxon>
        <taxon>Burkholderiales</taxon>
        <taxon>Oxalobacteraceae</taxon>
        <taxon>Telluria group</taxon>
        <taxon>Telluria</taxon>
    </lineage>
</organism>
<keyword evidence="4" id="KW-1185">Reference proteome</keyword>
<dbReference type="Pfam" id="PF20245">
    <property type="entry name" value="DUF6600"/>
    <property type="match status" value="1"/>
</dbReference>
<protein>
    <recommendedName>
        <fullName evidence="5">FecR protein domain-containing protein</fullName>
    </recommendedName>
</protein>
<dbReference type="PANTHER" id="PTHR38731:SF3">
    <property type="entry name" value="BLL6125 PROTEIN"/>
    <property type="match status" value="1"/>
</dbReference>
<evidence type="ECO:0000313" key="4">
    <source>
        <dbReference type="Proteomes" id="UP000716322"/>
    </source>
</evidence>
<comment type="caution">
    <text evidence="3">The sequence shown here is derived from an EMBL/GenBank/DDBJ whole genome shotgun (WGS) entry which is preliminary data.</text>
</comment>
<evidence type="ECO:0000256" key="2">
    <source>
        <dbReference type="SAM" id="SignalP"/>
    </source>
</evidence>
<feature type="compositionally biased region" description="Pro residues" evidence="1">
    <location>
        <begin position="721"/>
        <end position="733"/>
    </location>
</feature>
<dbReference type="RefSeq" id="WP_166855415.1">
    <property type="nucleotide sequence ID" value="NZ_JAAQOM010000001.1"/>
</dbReference>
<sequence length="872" mass="89200">MTARKTTWMAGLGLALAASAAPALAQDPPARVGRIAYVAGPVSFSPAGAADWAQAPLNRPLVAGDRLWTDAGARDEAQFGSAVARMDAGTLLTVLAADDRTTQLQVSQGRVDVHVPRLAPGETVEVDTPNLAFVARQPGDYRLAVAPDGSTTDVTVLRGAGDAYGDGSALALAPGQGYRFGGQDLNNYVLLQPVPPDDFDRWAMGRDQRYARAVARRYVPQGVVGAEDLDDYGSWRQVPDYGTVWVPDRAPQGWAPYHAGHWAWIDPWGWTWIDDQPYGYAVSHYGRWVRTPDTWAWVPAPVQARPVYAPALVAFVGAVLAVGGRSDPGVGWFPLAPHEPYRPPYHASPTYITNVNVTNTVIQQTNIVNNVTNIRYVNRTVPGAIVAMPAQQFAQAVPTARAAMLLPPGVARAAPVLAAPQARPLPQSRLGMPLAGRLPPAPVQQRVAVARALPRAAFVSGAALAGAAAAHAAAPARHGAPLAVHGPVPPLRVLRPAIGKPVVPQPARGPVPGVDAAGRQFAQGGRPGTPPAGPAASHGPQGLVGMPPAAGRGPVPVPGPHGQQFAGRMPAAAGSGPVAEQGPHGPRPGAATPWAAGRVPVPAPGPHGPLPTAGTHPATGPGLAAVQGRHGLQSASGMPVVAGPRGPAGAPAQGGVAAHGASSTAVTMAGQPEVRPGQPGGAAVPGRPGLASGAPTHGPREAAMVAPHGATPLGPARPDVPHPAVPQIPPPARPPERLVQHGPGRDALAARGMNRQAQAPAVPMAAADRHGFPPPQTASVPAGHEAPRAPALPPAHAASEPAPRPQAVAPAPHEPPHPVPQPPQRPHEPPRPAPQPPHEPPHPHPAPPAHGAEKGADKGADHGHQHGDQGGH</sequence>
<dbReference type="EMBL" id="JAAQOM010000001">
    <property type="protein sequence ID" value="NIA52127.1"/>
    <property type="molecule type" value="Genomic_DNA"/>
</dbReference>
<feature type="compositionally biased region" description="Pro residues" evidence="1">
    <location>
        <begin position="831"/>
        <end position="848"/>
    </location>
</feature>
<feature type="region of interest" description="Disordered" evidence="1">
    <location>
        <begin position="503"/>
        <end position="742"/>
    </location>
</feature>
<evidence type="ECO:0008006" key="5">
    <source>
        <dbReference type="Google" id="ProtNLM"/>
    </source>
</evidence>
<feature type="signal peptide" evidence="2">
    <location>
        <begin position="1"/>
        <end position="25"/>
    </location>
</feature>
<feature type="compositionally biased region" description="Low complexity" evidence="1">
    <location>
        <begin position="756"/>
        <end position="766"/>
    </location>
</feature>
<feature type="compositionally biased region" description="Low complexity" evidence="1">
    <location>
        <begin position="637"/>
        <end position="661"/>
    </location>
</feature>
<dbReference type="InterPro" id="IPR046535">
    <property type="entry name" value="DUF6600"/>
</dbReference>
<feature type="compositionally biased region" description="Low complexity" evidence="1">
    <location>
        <begin position="534"/>
        <end position="554"/>
    </location>
</feature>
<name>A0ABX0P5K6_9BURK</name>
<proteinExistence type="predicted"/>
<evidence type="ECO:0000313" key="3">
    <source>
        <dbReference type="EMBL" id="NIA52127.1"/>
    </source>
</evidence>
<dbReference type="PANTHER" id="PTHR38731">
    <property type="entry name" value="LIPL45-RELATED LIPOPROTEIN-RELATED"/>
    <property type="match status" value="1"/>
</dbReference>
<gene>
    <name evidence="3" type="ORF">HAV22_00480</name>
</gene>
<feature type="compositionally biased region" description="Basic and acidic residues" evidence="1">
    <location>
        <begin position="851"/>
        <end position="872"/>
    </location>
</feature>